<protein>
    <recommendedName>
        <fullName evidence="2">Retinoblastoma-associated protein B-box domain-containing protein</fullName>
    </recommendedName>
</protein>
<feature type="compositionally biased region" description="Pro residues" evidence="1">
    <location>
        <begin position="641"/>
        <end position="650"/>
    </location>
</feature>
<dbReference type="InterPro" id="IPR028309">
    <property type="entry name" value="RB_fam"/>
</dbReference>
<dbReference type="GO" id="GO:0005634">
    <property type="term" value="C:nucleus"/>
    <property type="evidence" value="ECO:0007669"/>
    <property type="project" value="InterPro"/>
</dbReference>
<dbReference type="OrthoDB" id="844594at2759"/>
<evidence type="ECO:0000313" key="3">
    <source>
        <dbReference type="EMBL" id="KAG5182134.1"/>
    </source>
</evidence>
<evidence type="ECO:0000256" key="1">
    <source>
        <dbReference type="SAM" id="MobiDB-lite"/>
    </source>
</evidence>
<dbReference type="PANTHER" id="PTHR13742:SF17">
    <property type="entry name" value="RE32990P-RELATED"/>
    <property type="match status" value="1"/>
</dbReference>
<dbReference type="GO" id="GO:0030154">
    <property type="term" value="P:cell differentiation"/>
    <property type="evidence" value="ECO:0007669"/>
    <property type="project" value="TreeGrafter"/>
</dbReference>
<dbReference type="GO" id="GO:0006357">
    <property type="term" value="P:regulation of transcription by RNA polymerase II"/>
    <property type="evidence" value="ECO:0007669"/>
    <property type="project" value="InterPro"/>
</dbReference>
<feature type="domain" description="Retinoblastoma-associated protein B-box" evidence="2">
    <location>
        <begin position="455"/>
        <end position="533"/>
    </location>
</feature>
<dbReference type="SUPFAM" id="SSF47954">
    <property type="entry name" value="Cyclin-like"/>
    <property type="match status" value="1"/>
</dbReference>
<reference evidence="3" key="1">
    <citation type="submission" date="2021-02" db="EMBL/GenBank/DDBJ databases">
        <title>First Annotated Genome of the Yellow-green Alga Tribonema minus.</title>
        <authorList>
            <person name="Mahan K.M."/>
        </authorList>
    </citation>
    <scope>NUCLEOTIDE SEQUENCE</scope>
    <source>
        <strain evidence="3">UTEX B ZZ1240</strain>
    </source>
</reference>
<dbReference type="Proteomes" id="UP000664859">
    <property type="component" value="Unassembled WGS sequence"/>
</dbReference>
<feature type="region of interest" description="Disordered" evidence="1">
    <location>
        <begin position="634"/>
        <end position="654"/>
    </location>
</feature>
<dbReference type="EMBL" id="JAFCMP010000268">
    <property type="protein sequence ID" value="KAG5182134.1"/>
    <property type="molecule type" value="Genomic_DNA"/>
</dbReference>
<keyword evidence="4" id="KW-1185">Reference proteome</keyword>
<dbReference type="AlphaFoldDB" id="A0A835Z2Z6"/>
<name>A0A835Z2Z6_9STRA</name>
<accession>A0A835Z2Z6</accession>
<feature type="region of interest" description="Disordered" evidence="1">
    <location>
        <begin position="401"/>
        <end position="430"/>
    </location>
</feature>
<dbReference type="Gene3D" id="1.10.472.10">
    <property type="entry name" value="Cyclin-like"/>
    <property type="match status" value="2"/>
</dbReference>
<dbReference type="PANTHER" id="PTHR13742">
    <property type="entry name" value="RETINOBLASTOMA-ASSOCIATED PROTEIN RB -RELATED"/>
    <property type="match status" value="1"/>
</dbReference>
<dbReference type="Pfam" id="PF01857">
    <property type="entry name" value="RB_B"/>
    <property type="match status" value="1"/>
</dbReference>
<sequence>MPEGAWLESLDSGAPLKYTAAGKAGAKSLSTATVHMNLALAKAQKAAAEPHAGARPRCWALAAHEEAAKPARGQTNLPHDHTCRTRRKWLRCWALAAHEAATKPRQGAATLPPHTNHLLSNAAATLRNAPFAEQRCRDAPRPQAQKALVRARELCLRTVWHLAAATAGAGDPLSAAAAAADDGSAPGGVQDAEDARTALLASSDYTRCVLACCLEVIFKAMAIPALPLSWILYTLEVQGMPKRIPFPPHYSHHHCYYYHHSYKHRERALTISLMVDPFLRYCASLPAPLHAHLQARTEELLNTLVWQHGSTVFPIADQMRTKGTWPPPSLGGRGSGALTLDLDTDAPGTATAATAKPLAAGAAAAEAMLTPQRLVDGSSKARAMAALPIPKFELPLLQTPAPREATNGNGAAVSPRAATRQGTSAERSAARSTAALRDLRDLHGALLGSRAAAMDALLRRALVHAARRVARLCLGGLGLSFGATDQVWTVVVRCLAEHLPLLRGRHLDQSLCQFYNECFVPALKTCILEFKDIEKQQLISKLPFDGAAANREVLESIPAFCLLPTCEQSTAVTTVKCHNCQIDHPALESRPVSPRRRQTATRDAPQAAAAAVSTAADALAVAQQAALEVQLVSPKGAARSPRPPPPPPHPAHASQQLWESIAGGGRGRWGGGASQVEVEEPVLKSEACALLPRSGVLASLPEQLSAAPRQVLGNVYFCSVSRRQRESFLARQNPPGTRAHYCFGESPPADIDVINRIIEKC</sequence>
<evidence type="ECO:0000313" key="4">
    <source>
        <dbReference type="Proteomes" id="UP000664859"/>
    </source>
</evidence>
<dbReference type="GO" id="GO:0005667">
    <property type="term" value="C:transcription regulator complex"/>
    <property type="evidence" value="ECO:0007669"/>
    <property type="project" value="TreeGrafter"/>
</dbReference>
<dbReference type="InterPro" id="IPR036915">
    <property type="entry name" value="Cyclin-like_sf"/>
</dbReference>
<gene>
    <name evidence="3" type="ORF">JKP88DRAFT_263397</name>
</gene>
<dbReference type="GO" id="GO:0000785">
    <property type="term" value="C:chromatin"/>
    <property type="evidence" value="ECO:0007669"/>
    <property type="project" value="TreeGrafter"/>
</dbReference>
<organism evidence="3 4">
    <name type="scientific">Tribonema minus</name>
    <dbReference type="NCBI Taxonomy" id="303371"/>
    <lineage>
        <taxon>Eukaryota</taxon>
        <taxon>Sar</taxon>
        <taxon>Stramenopiles</taxon>
        <taxon>Ochrophyta</taxon>
        <taxon>PX clade</taxon>
        <taxon>Xanthophyceae</taxon>
        <taxon>Tribonematales</taxon>
        <taxon>Tribonemataceae</taxon>
        <taxon>Tribonema</taxon>
    </lineage>
</organism>
<dbReference type="InterPro" id="IPR002719">
    <property type="entry name" value="RB_B"/>
</dbReference>
<dbReference type="GO" id="GO:2000134">
    <property type="term" value="P:negative regulation of G1/S transition of mitotic cell cycle"/>
    <property type="evidence" value="ECO:0007669"/>
    <property type="project" value="TreeGrafter"/>
</dbReference>
<proteinExistence type="predicted"/>
<evidence type="ECO:0000259" key="2">
    <source>
        <dbReference type="Pfam" id="PF01857"/>
    </source>
</evidence>
<comment type="caution">
    <text evidence="3">The sequence shown here is derived from an EMBL/GenBank/DDBJ whole genome shotgun (WGS) entry which is preliminary data.</text>
</comment>
<dbReference type="GO" id="GO:0000977">
    <property type="term" value="F:RNA polymerase II transcription regulatory region sequence-specific DNA binding"/>
    <property type="evidence" value="ECO:0007669"/>
    <property type="project" value="TreeGrafter"/>
</dbReference>